<protein>
    <recommendedName>
        <fullName evidence="9">Zn(2)-C6 fungal-type domain-containing protein</fullName>
    </recommendedName>
</protein>
<feature type="chain" id="PRO_5001499315" description="Zn(2)-C6 fungal-type domain-containing protein" evidence="8">
    <location>
        <begin position="23"/>
        <end position="832"/>
    </location>
</feature>
<dbReference type="PANTHER" id="PTHR31779">
    <property type="entry name" value="2-NITROPROPANE DIOXYGENASE FAMILY, PUTATIVE (AFU_ORTHOLOGUE AFUA_2G17430)-RELATED"/>
    <property type="match status" value="1"/>
</dbReference>
<evidence type="ECO:0000256" key="5">
    <source>
        <dbReference type="ARBA" id="ARBA00023163"/>
    </source>
</evidence>
<dbReference type="EMBL" id="KK088427">
    <property type="protein sequence ID" value="EYE94186.1"/>
    <property type="molecule type" value="Genomic_DNA"/>
</dbReference>
<dbReference type="OrthoDB" id="9986881at2759"/>
<accession>A0A017SBK0</accession>
<feature type="region of interest" description="Disordered" evidence="7">
    <location>
        <begin position="733"/>
        <end position="767"/>
    </location>
</feature>
<feature type="domain" description="Zn(2)-C6 fungal-type" evidence="9">
    <location>
        <begin position="204"/>
        <end position="233"/>
    </location>
</feature>
<keyword evidence="8" id="KW-0732">Signal</keyword>
<proteinExistence type="predicted"/>
<dbReference type="PANTHER" id="PTHR31779:SF5">
    <property type="entry name" value="ZN(II)2CYS6 TRANSCRIPTION FACTOR (EUROFUNG)"/>
    <property type="match status" value="1"/>
</dbReference>
<dbReference type="SMART" id="SM00066">
    <property type="entry name" value="GAL4"/>
    <property type="match status" value="1"/>
</dbReference>
<keyword evidence="4" id="KW-0238">DNA-binding</keyword>
<dbReference type="InterPro" id="IPR052478">
    <property type="entry name" value="Metabolite_Synth_Reg"/>
</dbReference>
<evidence type="ECO:0000256" key="6">
    <source>
        <dbReference type="ARBA" id="ARBA00023242"/>
    </source>
</evidence>
<evidence type="ECO:0000256" key="8">
    <source>
        <dbReference type="SAM" id="SignalP"/>
    </source>
</evidence>
<sequence>MVAIRYLLQALVASTLDTTVLSRAIKPQHHGLPETQYPLGHYPQDKPGCDGSGVIAPGNGDCNGDGLIDKPNPRRRDREGFHFENPSTDCAYVTQMHIWDSFKDLEKDMNKLFTLIHKDVNFTVVGHHPIAGHYNDLMHFYVNALRRVSVLFMDHADRFEIHPQAIHGGCNERWSVQEVQFKGIMNSVLFTMSDSAIRKRSRVACTSCQSRKRKCSGGQPCTICAQFGTECHYDYFSRKKKDVKPNPYANVLHTAPTAATTATSNSSDLTTTADEKRSRSPVEPDHIHSTSLEANSGAAFVRRLGLKLETAHAPRLHLFAWNAGARTPSAESLASSSAATGSTIVDIVSQDEMRSLIAVWFEKIDPCYGFIDRDHLLRQVSRRWLPPSSESALGPSSYDAVLCGLAAMGMLFSRRKGSIAEARVVESGREILEKHVTSDSPSPAIITGWILRVSYLRMTASPHTAWIASCTTMHLVEAAGMHLENPSDNGFLRQNDESYCNPELRRRLFCMARHLNVWVSFELGRSRVVLHGANSVAPARRVDVNTTQFYTEIFELLPVSESLDPVRSSDSSDLEGILSDVLDGEYVPYILILVQCNLVLCIYRRLRALSHSISAKLLDRIVALAAKALHATRELTADVCPWHYIAIVPFQVVCTLLAMDNRKSLALLGDAMQTLGEVAAAYDTDVMREAYSTAYLLILLHQRRKEEDTRVIGDVLQVNSVASLLTPHHAAASASASAPAPARTHAHAHQQAAAAPDDATANFYDGASTSTAESNHINHAHAHAHAHGVPLPTHSEFSWLGDLMIDMPSLQNFDLDQFLTTDVPWPLPEMGI</sequence>
<organism evidence="10 11">
    <name type="scientific">Aspergillus ruber (strain CBS 135680)</name>
    <dbReference type="NCBI Taxonomy" id="1388766"/>
    <lineage>
        <taxon>Eukaryota</taxon>
        <taxon>Fungi</taxon>
        <taxon>Dikarya</taxon>
        <taxon>Ascomycota</taxon>
        <taxon>Pezizomycotina</taxon>
        <taxon>Eurotiomycetes</taxon>
        <taxon>Eurotiomycetidae</taxon>
        <taxon>Eurotiales</taxon>
        <taxon>Aspergillaceae</taxon>
        <taxon>Aspergillus</taxon>
        <taxon>Aspergillus subgen. Aspergillus</taxon>
    </lineage>
</organism>
<dbReference type="Gene3D" id="4.10.240.10">
    <property type="entry name" value="Zn(2)-C6 fungal-type DNA-binding domain"/>
    <property type="match status" value="1"/>
</dbReference>
<evidence type="ECO:0000256" key="1">
    <source>
        <dbReference type="ARBA" id="ARBA00022723"/>
    </source>
</evidence>
<dbReference type="GO" id="GO:0008270">
    <property type="term" value="F:zinc ion binding"/>
    <property type="evidence" value="ECO:0007669"/>
    <property type="project" value="InterPro"/>
</dbReference>
<dbReference type="Pfam" id="PF00172">
    <property type="entry name" value="Zn_clus"/>
    <property type="match status" value="1"/>
</dbReference>
<evidence type="ECO:0000313" key="11">
    <source>
        <dbReference type="Proteomes" id="UP000019804"/>
    </source>
</evidence>
<dbReference type="GO" id="GO:0000981">
    <property type="term" value="F:DNA-binding transcription factor activity, RNA polymerase II-specific"/>
    <property type="evidence" value="ECO:0007669"/>
    <property type="project" value="InterPro"/>
</dbReference>
<evidence type="ECO:0000256" key="2">
    <source>
        <dbReference type="ARBA" id="ARBA00022833"/>
    </source>
</evidence>
<dbReference type="AlphaFoldDB" id="A0A017SBK0"/>
<feature type="compositionally biased region" description="Basic and acidic residues" evidence="7">
    <location>
        <begin position="273"/>
        <end position="288"/>
    </location>
</feature>
<keyword evidence="6" id="KW-0539">Nucleus</keyword>
<dbReference type="HOGENOM" id="CLU_019691_1_0_1"/>
<feature type="compositionally biased region" description="Low complexity" evidence="7">
    <location>
        <begin position="254"/>
        <end position="272"/>
    </location>
</feature>
<dbReference type="GeneID" id="63701564"/>
<feature type="region of interest" description="Disordered" evidence="7">
    <location>
        <begin position="254"/>
        <end position="289"/>
    </location>
</feature>
<evidence type="ECO:0000256" key="7">
    <source>
        <dbReference type="SAM" id="MobiDB-lite"/>
    </source>
</evidence>
<dbReference type="InterPro" id="IPR001138">
    <property type="entry name" value="Zn2Cys6_DnaBD"/>
</dbReference>
<evidence type="ECO:0000256" key="3">
    <source>
        <dbReference type="ARBA" id="ARBA00023015"/>
    </source>
</evidence>
<dbReference type="InterPro" id="IPR036864">
    <property type="entry name" value="Zn2-C6_fun-type_DNA-bd_sf"/>
</dbReference>
<dbReference type="GO" id="GO:0009410">
    <property type="term" value="P:response to xenobiotic stimulus"/>
    <property type="evidence" value="ECO:0007669"/>
    <property type="project" value="TreeGrafter"/>
</dbReference>
<dbReference type="PROSITE" id="PS50048">
    <property type="entry name" value="ZN2_CY6_FUNGAL_2"/>
    <property type="match status" value="1"/>
</dbReference>
<dbReference type="CDD" id="cd00067">
    <property type="entry name" value="GAL4"/>
    <property type="match status" value="1"/>
</dbReference>
<evidence type="ECO:0000259" key="9">
    <source>
        <dbReference type="PROSITE" id="PS50048"/>
    </source>
</evidence>
<keyword evidence="5" id="KW-0804">Transcription</keyword>
<reference evidence="11" key="1">
    <citation type="journal article" date="2014" name="Nat. Commun.">
        <title>Genomic adaptations of the halophilic Dead Sea filamentous fungus Eurotium rubrum.</title>
        <authorList>
            <person name="Kis-Papo T."/>
            <person name="Weig A.R."/>
            <person name="Riley R."/>
            <person name="Persoh D."/>
            <person name="Salamov A."/>
            <person name="Sun H."/>
            <person name="Lipzen A."/>
            <person name="Wasser S.P."/>
            <person name="Rambold G."/>
            <person name="Grigoriev I.V."/>
            <person name="Nevo E."/>
        </authorList>
    </citation>
    <scope>NUCLEOTIDE SEQUENCE [LARGE SCALE GENOMIC DNA]</scope>
    <source>
        <strain evidence="11">CBS 135680</strain>
    </source>
</reference>
<evidence type="ECO:0000313" key="10">
    <source>
        <dbReference type="EMBL" id="EYE94186.1"/>
    </source>
</evidence>
<keyword evidence="2" id="KW-0862">Zinc</keyword>
<dbReference type="RefSeq" id="XP_040637874.1">
    <property type="nucleotide sequence ID" value="XM_040786440.1"/>
</dbReference>
<dbReference type="Pfam" id="PF04082">
    <property type="entry name" value="Fungal_trans"/>
    <property type="match status" value="1"/>
</dbReference>
<dbReference type="InterPro" id="IPR007219">
    <property type="entry name" value="XnlR_reg_dom"/>
</dbReference>
<name>A0A017SBK0_ASPRC</name>
<keyword evidence="3" id="KW-0805">Transcription regulation</keyword>
<feature type="compositionally biased region" description="Low complexity" evidence="7">
    <location>
        <begin position="733"/>
        <end position="761"/>
    </location>
</feature>
<keyword evidence="1" id="KW-0479">Metal-binding</keyword>
<evidence type="ECO:0000256" key="4">
    <source>
        <dbReference type="ARBA" id="ARBA00023125"/>
    </source>
</evidence>
<feature type="signal peptide" evidence="8">
    <location>
        <begin position="1"/>
        <end position="22"/>
    </location>
</feature>
<dbReference type="GO" id="GO:0006351">
    <property type="term" value="P:DNA-templated transcription"/>
    <property type="evidence" value="ECO:0007669"/>
    <property type="project" value="InterPro"/>
</dbReference>
<keyword evidence="11" id="KW-1185">Reference proteome</keyword>
<gene>
    <name evidence="10" type="ORF">EURHEDRAFT_516119</name>
</gene>
<dbReference type="Proteomes" id="UP000019804">
    <property type="component" value="Unassembled WGS sequence"/>
</dbReference>
<dbReference type="SUPFAM" id="SSF57701">
    <property type="entry name" value="Zn2/Cys6 DNA-binding domain"/>
    <property type="match status" value="1"/>
</dbReference>
<dbReference type="CDD" id="cd12148">
    <property type="entry name" value="fungal_TF_MHR"/>
    <property type="match status" value="1"/>
</dbReference>
<dbReference type="GO" id="GO:0003677">
    <property type="term" value="F:DNA binding"/>
    <property type="evidence" value="ECO:0007669"/>
    <property type="project" value="UniProtKB-KW"/>
</dbReference>